<protein>
    <submittedName>
        <fullName evidence="1">Uncharacterized protein</fullName>
    </submittedName>
</protein>
<dbReference type="AlphaFoldDB" id="Q6ZLE3"/>
<sequence>MEFGWALRRPMRLPDSPRYERGLSAALRGVGGETLGVVCLVRGGYATGPVTASFRYVVVACRRTETCRGAVSSMVGHQGNLDGGGRAAQILTSTIRFGEASERRANDVGDSRLQAAVGDGQLQVIGLPNFDTTESRGDGSRAGRLAVGRRYDGHMTKVFKGWRLTETMGMRRVVRVGCAFGRKLGLVSMSTTTMFRTPFPRWWRFRGILPSLVESFGEKPKAVASLAW</sequence>
<dbReference type="Proteomes" id="UP000000763">
    <property type="component" value="Chromosome 8"/>
</dbReference>
<reference evidence="2" key="2">
    <citation type="journal article" date="2008" name="Nucleic Acids Res.">
        <title>The rice annotation project database (RAP-DB): 2008 update.</title>
        <authorList>
            <consortium name="The rice annotation project (RAP)"/>
        </authorList>
    </citation>
    <scope>GENOME REANNOTATION</scope>
    <source>
        <strain evidence="2">cv. Nipponbare</strain>
    </source>
</reference>
<gene>
    <name evidence="1" type="primary">OJ1005_H01.13</name>
</gene>
<evidence type="ECO:0000313" key="1">
    <source>
        <dbReference type="EMBL" id="BAD08728.1"/>
    </source>
</evidence>
<accession>Q6ZLE3</accession>
<evidence type="ECO:0000313" key="2">
    <source>
        <dbReference type="Proteomes" id="UP000000763"/>
    </source>
</evidence>
<dbReference type="EMBL" id="AP003798">
    <property type="protein sequence ID" value="BAD08728.1"/>
    <property type="molecule type" value="Genomic_DNA"/>
</dbReference>
<proteinExistence type="predicted"/>
<reference evidence="2" key="1">
    <citation type="journal article" date="2005" name="Nature">
        <title>The map-based sequence of the rice genome.</title>
        <authorList>
            <consortium name="International rice genome sequencing project (IRGSP)"/>
            <person name="Matsumoto T."/>
            <person name="Wu J."/>
            <person name="Kanamori H."/>
            <person name="Katayose Y."/>
            <person name="Fujisawa M."/>
            <person name="Namiki N."/>
            <person name="Mizuno H."/>
            <person name="Yamamoto K."/>
            <person name="Antonio B.A."/>
            <person name="Baba T."/>
            <person name="Sakata K."/>
            <person name="Nagamura Y."/>
            <person name="Aoki H."/>
            <person name="Arikawa K."/>
            <person name="Arita K."/>
            <person name="Bito T."/>
            <person name="Chiden Y."/>
            <person name="Fujitsuka N."/>
            <person name="Fukunaka R."/>
            <person name="Hamada M."/>
            <person name="Harada C."/>
            <person name="Hayashi A."/>
            <person name="Hijishita S."/>
            <person name="Honda M."/>
            <person name="Hosokawa S."/>
            <person name="Ichikawa Y."/>
            <person name="Idonuma A."/>
            <person name="Iijima M."/>
            <person name="Ikeda M."/>
            <person name="Ikeno M."/>
            <person name="Ito K."/>
            <person name="Ito S."/>
            <person name="Ito T."/>
            <person name="Ito Y."/>
            <person name="Ito Y."/>
            <person name="Iwabuchi A."/>
            <person name="Kamiya K."/>
            <person name="Karasawa W."/>
            <person name="Kurita K."/>
            <person name="Katagiri S."/>
            <person name="Kikuta A."/>
            <person name="Kobayashi H."/>
            <person name="Kobayashi N."/>
            <person name="Machita K."/>
            <person name="Maehara T."/>
            <person name="Masukawa M."/>
            <person name="Mizubayashi T."/>
            <person name="Mukai Y."/>
            <person name="Nagasaki H."/>
            <person name="Nagata Y."/>
            <person name="Naito S."/>
            <person name="Nakashima M."/>
            <person name="Nakama Y."/>
            <person name="Nakamichi Y."/>
            <person name="Nakamura M."/>
            <person name="Meguro A."/>
            <person name="Negishi M."/>
            <person name="Ohta I."/>
            <person name="Ohta T."/>
            <person name="Okamoto M."/>
            <person name="Ono N."/>
            <person name="Saji S."/>
            <person name="Sakaguchi M."/>
            <person name="Sakai K."/>
            <person name="Shibata M."/>
            <person name="Shimokawa T."/>
            <person name="Song J."/>
            <person name="Takazaki Y."/>
            <person name="Terasawa K."/>
            <person name="Tsugane M."/>
            <person name="Tsuji K."/>
            <person name="Ueda S."/>
            <person name="Waki K."/>
            <person name="Yamagata H."/>
            <person name="Yamamoto M."/>
            <person name="Yamamoto S."/>
            <person name="Yamane H."/>
            <person name="Yoshiki S."/>
            <person name="Yoshihara R."/>
            <person name="Yukawa K."/>
            <person name="Zhong H."/>
            <person name="Yano M."/>
            <person name="Yuan Q."/>
            <person name="Ouyang S."/>
            <person name="Liu J."/>
            <person name="Jones K.M."/>
            <person name="Gansberger K."/>
            <person name="Moffat K."/>
            <person name="Hill J."/>
            <person name="Bera J."/>
            <person name="Fadrosh D."/>
            <person name="Jin S."/>
            <person name="Johri S."/>
            <person name="Kim M."/>
            <person name="Overton L."/>
            <person name="Reardon M."/>
            <person name="Tsitrin T."/>
            <person name="Vuong H."/>
            <person name="Weaver B."/>
            <person name="Ciecko A."/>
            <person name="Tallon L."/>
            <person name="Jackson J."/>
            <person name="Pai G."/>
            <person name="Aken S.V."/>
            <person name="Utterback T."/>
            <person name="Reidmuller S."/>
            <person name="Feldblyum T."/>
            <person name="Hsiao J."/>
            <person name="Zismann V."/>
            <person name="Iobst S."/>
            <person name="de Vazeille A.R."/>
            <person name="Buell C.R."/>
            <person name="Ying K."/>
            <person name="Li Y."/>
            <person name="Lu T."/>
            <person name="Huang Y."/>
            <person name="Zhao Q."/>
            <person name="Feng Q."/>
            <person name="Zhang L."/>
            <person name="Zhu J."/>
            <person name="Weng Q."/>
            <person name="Mu J."/>
            <person name="Lu Y."/>
            <person name="Fan D."/>
            <person name="Liu Y."/>
            <person name="Guan J."/>
            <person name="Zhang Y."/>
            <person name="Yu S."/>
            <person name="Liu X."/>
            <person name="Zhang Y."/>
            <person name="Hong G."/>
            <person name="Han B."/>
            <person name="Choisne N."/>
            <person name="Demange N."/>
            <person name="Orjeda G."/>
            <person name="Samain S."/>
            <person name="Cattolico L."/>
            <person name="Pelletier E."/>
            <person name="Couloux A."/>
            <person name="Segurens B."/>
            <person name="Wincker P."/>
            <person name="D'Hont A."/>
            <person name="Scarpelli C."/>
            <person name="Weissenbach J."/>
            <person name="Salanoubat M."/>
            <person name="Quetier F."/>
            <person name="Yu Y."/>
            <person name="Kim H.R."/>
            <person name="Rambo T."/>
            <person name="Currie J."/>
            <person name="Collura K."/>
            <person name="Luo M."/>
            <person name="Yang T."/>
            <person name="Ammiraju J.S.S."/>
            <person name="Engler F."/>
            <person name="Soderlund C."/>
            <person name="Wing R.A."/>
            <person name="Palmer L.E."/>
            <person name="de la Bastide M."/>
            <person name="Spiegel L."/>
            <person name="Nascimento L."/>
            <person name="Zutavern T."/>
            <person name="O'Shaughnessy A."/>
            <person name="Dike S."/>
            <person name="Dedhia N."/>
            <person name="Preston R."/>
            <person name="Balija V."/>
            <person name="McCombie W.R."/>
            <person name="Chow T."/>
            <person name="Chen H."/>
            <person name="Chung M."/>
            <person name="Chen C."/>
            <person name="Shaw J."/>
            <person name="Wu H."/>
            <person name="Hsiao K."/>
            <person name="Chao Y."/>
            <person name="Chu M."/>
            <person name="Cheng C."/>
            <person name="Hour A."/>
            <person name="Lee P."/>
            <person name="Lin S."/>
            <person name="Lin Y."/>
            <person name="Liou J."/>
            <person name="Liu S."/>
            <person name="Hsing Y."/>
            <person name="Raghuvanshi S."/>
            <person name="Mohanty A."/>
            <person name="Bharti A.K."/>
            <person name="Gaur A."/>
            <person name="Gupta V."/>
            <person name="Kumar D."/>
            <person name="Ravi V."/>
            <person name="Vij S."/>
            <person name="Kapur A."/>
            <person name="Khurana P."/>
            <person name="Khurana P."/>
            <person name="Khurana J.P."/>
            <person name="Tyagi A.K."/>
            <person name="Gaikwad K."/>
            <person name="Singh A."/>
            <person name="Dalal V."/>
            <person name="Srivastava S."/>
            <person name="Dixit A."/>
            <person name="Pal A.K."/>
            <person name="Ghazi I.A."/>
            <person name="Yadav M."/>
            <person name="Pandit A."/>
            <person name="Bhargava A."/>
            <person name="Sureshbabu K."/>
            <person name="Batra K."/>
            <person name="Sharma T.R."/>
            <person name="Mohapatra T."/>
            <person name="Singh N.K."/>
            <person name="Messing J."/>
            <person name="Nelson A.B."/>
            <person name="Fuks G."/>
            <person name="Kavchok S."/>
            <person name="Keizer G."/>
            <person name="Linton E."/>
            <person name="Llaca V."/>
            <person name="Song R."/>
            <person name="Tanyolac B."/>
            <person name="Young S."/>
            <person name="Ho-Il K."/>
            <person name="Hahn J.H."/>
            <person name="Sangsakoo G."/>
            <person name="Vanavichit A."/>
            <person name="de Mattos Luiz.A.T."/>
            <person name="Zimmer P.D."/>
            <person name="Malone G."/>
            <person name="Dellagostin O."/>
            <person name="de Oliveira A.C."/>
            <person name="Bevan M."/>
            <person name="Bancroft I."/>
            <person name="Minx P."/>
            <person name="Cordum H."/>
            <person name="Wilson R."/>
            <person name="Cheng Z."/>
            <person name="Jin W."/>
            <person name="Jiang J."/>
            <person name="Leong S.A."/>
            <person name="Iwama H."/>
            <person name="Gojobori T."/>
            <person name="Itoh T."/>
            <person name="Niimura Y."/>
            <person name="Fujii Y."/>
            <person name="Habara T."/>
            <person name="Sakai H."/>
            <person name="Sato Y."/>
            <person name="Wilson G."/>
            <person name="Kumar K."/>
            <person name="McCouch S."/>
            <person name="Juretic N."/>
            <person name="Hoen D."/>
            <person name="Wright S."/>
            <person name="Bruskiewich R."/>
            <person name="Bureau T."/>
            <person name="Miyao A."/>
            <person name="Hirochika H."/>
            <person name="Nishikawa T."/>
            <person name="Kadowaki K."/>
            <person name="Sugiura M."/>
            <person name="Burr B."/>
            <person name="Sasaki T."/>
        </authorList>
    </citation>
    <scope>NUCLEOTIDE SEQUENCE [LARGE SCALE GENOMIC DNA]</scope>
    <source>
        <strain evidence="2">cv. Nipponbare</strain>
    </source>
</reference>
<organism evidence="1 2">
    <name type="scientific">Oryza sativa subsp. japonica</name>
    <name type="common">Rice</name>
    <dbReference type="NCBI Taxonomy" id="39947"/>
    <lineage>
        <taxon>Eukaryota</taxon>
        <taxon>Viridiplantae</taxon>
        <taxon>Streptophyta</taxon>
        <taxon>Embryophyta</taxon>
        <taxon>Tracheophyta</taxon>
        <taxon>Spermatophyta</taxon>
        <taxon>Magnoliopsida</taxon>
        <taxon>Liliopsida</taxon>
        <taxon>Poales</taxon>
        <taxon>Poaceae</taxon>
        <taxon>BOP clade</taxon>
        <taxon>Oryzoideae</taxon>
        <taxon>Oryzeae</taxon>
        <taxon>Oryzinae</taxon>
        <taxon>Oryza</taxon>
        <taxon>Oryza sativa</taxon>
    </lineage>
</organism>
<name>Q6ZLE3_ORYSJ</name>